<dbReference type="RefSeq" id="WP_045273477.1">
    <property type="nucleotide sequence ID" value="NZ_JYIX01000039.1"/>
</dbReference>
<gene>
    <name evidence="2" type="ORF">RS86_03454</name>
</gene>
<evidence type="ECO:0000313" key="3">
    <source>
        <dbReference type="Proteomes" id="UP000033740"/>
    </source>
</evidence>
<dbReference type="Proteomes" id="UP000033740">
    <property type="component" value="Unassembled WGS sequence"/>
</dbReference>
<comment type="caution">
    <text evidence="2">The sequence shown here is derived from an EMBL/GenBank/DDBJ whole genome shotgun (WGS) entry which is preliminary data.</text>
</comment>
<dbReference type="AlphaFoldDB" id="A0A0F0LDX7"/>
<name>A0A0F0LDX7_9MICO</name>
<proteinExistence type="inferred from homology"/>
<dbReference type="Pfam" id="PF06013">
    <property type="entry name" value="WXG100"/>
    <property type="match status" value="1"/>
</dbReference>
<comment type="similarity">
    <text evidence="1">Belongs to the WXG100 family.</text>
</comment>
<dbReference type="InterPro" id="IPR010310">
    <property type="entry name" value="T7SS_ESAT-6-like"/>
</dbReference>
<accession>A0A0F0LDX7</accession>
<keyword evidence="3" id="KW-1185">Reference proteome</keyword>
<dbReference type="NCBIfam" id="TIGR03930">
    <property type="entry name" value="WXG100_ESAT6"/>
    <property type="match status" value="1"/>
</dbReference>
<evidence type="ECO:0000313" key="2">
    <source>
        <dbReference type="EMBL" id="KJL31333.1"/>
    </source>
</evidence>
<dbReference type="SUPFAM" id="SSF140453">
    <property type="entry name" value="EsxAB dimer-like"/>
    <property type="match status" value="1"/>
</dbReference>
<dbReference type="InterPro" id="IPR036689">
    <property type="entry name" value="ESAT-6-like_sf"/>
</dbReference>
<reference evidence="2 3" key="1">
    <citation type="submission" date="2015-02" db="EMBL/GenBank/DDBJ databases">
        <title>Draft genome sequences of ten Microbacterium spp. with emphasis on heavy metal contaminated environments.</title>
        <authorList>
            <person name="Corretto E."/>
        </authorList>
    </citation>
    <scope>NUCLEOTIDE SEQUENCE [LARGE SCALE GENOMIC DNA]</scope>
    <source>
        <strain evidence="2 3">ARN176</strain>
    </source>
</reference>
<dbReference type="Gene3D" id="1.10.287.1060">
    <property type="entry name" value="ESAT-6-like"/>
    <property type="match status" value="1"/>
</dbReference>
<evidence type="ECO:0000256" key="1">
    <source>
        <dbReference type="RuleBase" id="RU362001"/>
    </source>
</evidence>
<protein>
    <recommendedName>
        <fullName evidence="1">ESAT-6-like protein</fullName>
    </recommendedName>
</protein>
<sequence length="95" mass="10084">MTVFSVDTDAVSATRLSAQATADRLQSDAATMLSQMTLLQSSWRGPAALACQNATEQWRGAQAHVEQALAAIAHALGSAEQFYAQAEIESAALFR</sequence>
<organism evidence="2 3">
    <name type="scientific">Microbacterium azadirachtae</name>
    <dbReference type="NCBI Taxonomy" id="582680"/>
    <lineage>
        <taxon>Bacteria</taxon>
        <taxon>Bacillati</taxon>
        <taxon>Actinomycetota</taxon>
        <taxon>Actinomycetes</taxon>
        <taxon>Micrococcales</taxon>
        <taxon>Microbacteriaceae</taxon>
        <taxon>Microbacterium</taxon>
    </lineage>
</organism>
<dbReference type="PATRIC" id="fig|582680.6.peg.3539"/>
<dbReference type="STRING" id="582680.RS86_03454"/>
<dbReference type="EMBL" id="JYIX01000039">
    <property type="protein sequence ID" value="KJL31333.1"/>
    <property type="molecule type" value="Genomic_DNA"/>
</dbReference>